<evidence type="ECO:0000256" key="4">
    <source>
        <dbReference type="PROSITE-ProRule" id="PRU00339"/>
    </source>
</evidence>
<dbReference type="Gene3D" id="2.120.10.30">
    <property type="entry name" value="TolB, C-terminal domain"/>
    <property type="match status" value="1"/>
</dbReference>
<dbReference type="Proteomes" id="UP001232117">
    <property type="component" value="Chromosome"/>
</dbReference>
<protein>
    <submittedName>
        <fullName evidence="8">OmpA family protein</fullName>
    </submittedName>
</protein>
<dbReference type="InterPro" id="IPR011659">
    <property type="entry name" value="WD40"/>
</dbReference>
<evidence type="ECO:0000256" key="6">
    <source>
        <dbReference type="SAM" id="SignalP"/>
    </source>
</evidence>
<dbReference type="InterPro" id="IPR011990">
    <property type="entry name" value="TPR-like_helical_dom_sf"/>
</dbReference>
<keyword evidence="3" id="KW-0998">Cell outer membrane</keyword>
<evidence type="ECO:0000313" key="9">
    <source>
        <dbReference type="Proteomes" id="UP001232117"/>
    </source>
</evidence>
<organism evidence="8 9">
    <name type="scientific">Flavobacterium keumense</name>
    <dbReference type="NCBI Taxonomy" id="1306518"/>
    <lineage>
        <taxon>Bacteria</taxon>
        <taxon>Pseudomonadati</taxon>
        <taxon>Bacteroidota</taxon>
        <taxon>Flavobacteriia</taxon>
        <taxon>Flavobacteriales</taxon>
        <taxon>Flavobacteriaceae</taxon>
        <taxon>Flavobacterium</taxon>
    </lineage>
</organism>
<dbReference type="Gene3D" id="2.60.40.1120">
    <property type="entry name" value="Carboxypeptidase-like, regulatory domain"/>
    <property type="match status" value="1"/>
</dbReference>
<dbReference type="Gene3D" id="3.30.1330.60">
    <property type="entry name" value="OmpA-like domain"/>
    <property type="match status" value="1"/>
</dbReference>
<feature type="chain" id="PRO_5046290246" evidence="6">
    <location>
        <begin position="22"/>
        <end position="639"/>
    </location>
</feature>
<dbReference type="PANTHER" id="PTHR30329:SF21">
    <property type="entry name" value="LIPOPROTEIN YIAD-RELATED"/>
    <property type="match status" value="1"/>
</dbReference>
<evidence type="ECO:0000256" key="1">
    <source>
        <dbReference type="ARBA" id="ARBA00004442"/>
    </source>
</evidence>
<dbReference type="CDD" id="cd07185">
    <property type="entry name" value="OmpA_C-like"/>
    <property type="match status" value="1"/>
</dbReference>
<dbReference type="InterPro" id="IPR006664">
    <property type="entry name" value="OMP_bac"/>
</dbReference>
<name>A0ABY8N340_9FLAO</name>
<dbReference type="EMBL" id="CP092332">
    <property type="protein sequence ID" value="WGK94080.1"/>
    <property type="molecule type" value="Genomic_DNA"/>
</dbReference>
<dbReference type="SUPFAM" id="SSF48452">
    <property type="entry name" value="TPR-like"/>
    <property type="match status" value="1"/>
</dbReference>
<keyword evidence="6" id="KW-0732">Signal</keyword>
<dbReference type="PROSITE" id="PS50005">
    <property type="entry name" value="TPR"/>
    <property type="match status" value="1"/>
</dbReference>
<feature type="domain" description="OmpA-like" evidence="7">
    <location>
        <begin position="518"/>
        <end position="639"/>
    </location>
</feature>
<sequence>MKKYFALYIALLNLFTFNSYSQQSQLKSADKKYTNLAYIDAIKTYERVAQKGYQSADMYKKIGNSYYFNGELESAAKWYTELFAMNTDVEPEYYFRYSQSLQSIGENQKANEMQQLFRQKIGITDKSMNYLEQIKANSGRYQIENAGINSQYSDYGTAKYGNKIVFATARDTGSLSHRTHSWNNQYFTNLYTSELSEDATLSKPEPFDDVVKSRFHEATPVFTKDGKTMYFSRNNFLKGKKGKSQDKTTLLKIYRAYAVDGLWTNVTELPFNSDQFSTAHPALSPDEKTLYFASNRPDSFGESDIYKVQINQDGSFGTPVNLGNSINTIGRESFPFITDENEMYFASDGQPGLGGFDVFVTKINPDGTFTDVQNVGESVNSAKDDFAYFIDTKTRRGFFSSNRSGGQGSDDIYQFLETKRLRCEQELYGEVTDESTKELLPNTTISLYNKQFDLLNTIVSDSKGNYSLKVDCGQDYYVRAEKPEYNTKEQKISISKLDGRTYLPIALEKTKCKVTIGDDLGKCFGIKNIYFDFDKYTIRVEAAIDLEKILIVLTDNPGMKLDIRSHTDSRGTFKYNEVLSGNRAKATIQWLIKNGVNPNRLTAKGYGENQLVNLCSDGVSCTEEEHQLNRRSEFIITAL</sequence>
<dbReference type="PRINTS" id="PR01021">
    <property type="entry name" value="OMPADOMAIN"/>
</dbReference>
<dbReference type="InterPro" id="IPR006665">
    <property type="entry name" value="OmpA-like"/>
</dbReference>
<evidence type="ECO:0000256" key="3">
    <source>
        <dbReference type="ARBA" id="ARBA00023237"/>
    </source>
</evidence>
<dbReference type="InterPro" id="IPR050330">
    <property type="entry name" value="Bact_OuterMem_StrucFunc"/>
</dbReference>
<dbReference type="SUPFAM" id="SSF49464">
    <property type="entry name" value="Carboxypeptidase regulatory domain-like"/>
    <property type="match status" value="1"/>
</dbReference>
<keyword evidence="2 5" id="KW-0472">Membrane</keyword>
<proteinExistence type="predicted"/>
<dbReference type="Gene3D" id="1.25.40.10">
    <property type="entry name" value="Tetratricopeptide repeat domain"/>
    <property type="match status" value="1"/>
</dbReference>
<evidence type="ECO:0000256" key="5">
    <source>
        <dbReference type="PROSITE-ProRule" id="PRU00473"/>
    </source>
</evidence>
<dbReference type="PANTHER" id="PTHR30329">
    <property type="entry name" value="STATOR ELEMENT OF FLAGELLAR MOTOR COMPLEX"/>
    <property type="match status" value="1"/>
</dbReference>
<dbReference type="SUPFAM" id="SSF82171">
    <property type="entry name" value="DPP6 N-terminal domain-like"/>
    <property type="match status" value="1"/>
</dbReference>
<gene>
    <name evidence="8" type="ORF">MG292_08320</name>
</gene>
<dbReference type="RefSeq" id="WP_264533193.1">
    <property type="nucleotide sequence ID" value="NZ_CP092332.1"/>
</dbReference>
<dbReference type="InterPro" id="IPR019734">
    <property type="entry name" value="TPR_rpt"/>
</dbReference>
<reference evidence="8 9" key="1">
    <citation type="submission" date="2023-06" db="EMBL/GenBank/DDBJ databases">
        <title>Complete Genome Sequence of Flavobacterium keumense K3R-10.</title>
        <authorList>
            <person name="Jeong H."/>
            <person name="Jhang S.Y."/>
            <person name="Kim J.N."/>
        </authorList>
    </citation>
    <scope>NUCLEOTIDE SEQUENCE [LARGE SCALE GENOMIC DNA]</scope>
    <source>
        <strain evidence="8 9">K3R-10</strain>
    </source>
</reference>
<dbReference type="InterPro" id="IPR008969">
    <property type="entry name" value="CarboxyPept-like_regulatory"/>
</dbReference>
<feature type="repeat" description="TPR" evidence="4">
    <location>
        <begin position="56"/>
        <end position="89"/>
    </location>
</feature>
<dbReference type="InterPro" id="IPR036737">
    <property type="entry name" value="OmpA-like_sf"/>
</dbReference>
<evidence type="ECO:0000256" key="2">
    <source>
        <dbReference type="ARBA" id="ARBA00023136"/>
    </source>
</evidence>
<evidence type="ECO:0000259" key="7">
    <source>
        <dbReference type="PROSITE" id="PS51123"/>
    </source>
</evidence>
<keyword evidence="9" id="KW-1185">Reference proteome</keyword>
<evidence type="ECO:0000313" key="8">
    <source>
        <dbReference type="EMBL" id="WGK94080.1"/>
    </source>
</evidence>
<dbReference type="PROSITE" id="PS51123">
    <property type="entry name" value="OMPA_2"/>
    <property type="match status" value="1"/>
</dbReference>
<accession>A0ABY8N340</accession>
<dbReference type="Pfam" id="PF07676">
    <property type="entry name" value="PD40"/>
    <property type="match status" value="2"/>
</dbReference>
<dbReference type="Pfam" id="PF13620">
    <property type="entry name" value="CarboxypepD_reg"/>
    <property type="match status" value="1"/>
</dbReference>
<dbReference type="SUPFAM" id="SSF103088">
    <property type="entry name" value="OmpA-like"/>
    <property type="match status" value="1"/>
</dbReference>
<dbReference type="Pfam" id="PF00691">
    <property type="entry name" value="OmpA"/>
    <property type="match status" value="1"/>
</dbReference>
<comment type="subcellular location">
    <subcellularLocation>
        <location evidence="1">Cell outer membrane</location>
    </subcellularLocation>
</comment>
<keyword evidence="4" id="KW-0802">TPR repeat</keyword>
<dbReference type="InterPro" id="IPR011042">
    <property type="entry name" value="6-blade_b-propeller_TolB-like"/>
</dbReference>
<feature type="signal peptide" evidence="6">
    <location>
        <begin position="1"/>
        <end position="21"/>
    </location>
</feature>